<dbReference type="GO" id="GO:0006508">
    <property type="term" value="P:proteolysis"/>
    <property type="evidence" value="ECO:0007669"/>
    <property type="project" value="UniProtKB-KW"/>
</dbReference>
<dbReference type="CDD" id="cd07560">
    <property type="entry name" value="Peptidase_S41_CPP"/>
    <property type="match status" value="1"/>
</dbReference>
<proteinExistence type="inferred from homology"/>
<dbReference type="Gene3D" id="2.30.42.10">
    <property type="match status" value="1"/>
</dbReference>
<dbReference type="PANTHER" id="PTHR32060:SF30">
    <property type="entry name" value="CARBOXY-TERMINAL PROCESSING PROTEASE CTPA"/>
    <property type="match status" value="1"/>
</dbReference>
<evidence type="ECO:0000256" key="6">
    <source>
        <dbReference type="SAM" id="MobiDB-lite"/>
    </source>
</evidence>
<dbReference type="GO" id="GO:0008236">
    <property type="term" value="F:serine-type peptidase activity"/>
    <property type="evidence" value="ECO:0007669"/>
    <property type="project" value="UniProtKB-KW"/>
</dbReference>
<feature type="domain" description="PDZ" evidence="7">
    <location>
        <begin position="92"/>
        <end position="160"/>
    </location>
</feature>
<keyword evidence="9" id="KW-1185">Reference proteome</keyword>
<evidence type="ECO:0000313" key="8">
    <source>
        <dbReference type="EMBL" id="KXW59048.1"/>
    </source>
</evidence>
<dbReference type="Pfam" id="PF22694">
    <property type="entry name" value="CtpB_N-like"/>
    <property type="match status" value="1"/>
</dbReference>
<dbReference type="Pfam" id="PF13180">
    <property type="entry name" value="PDZ_2"/>
    <property type="match status" value="1"/>
</dbReference>
<reference evidence="8 9" key="1">
    <citation type="submission" date="2016-01" db="EMBL/GenBank/DDBJ databases">
        <title>Genome sequence of the acidophilic iron oxidising Ferrovum strain Z-31.</title>
        <authorList>
            <person name="Poehlein A."/>
            <person name="Ullrich S.R."/>
            <person name="Schloemann M."/>
            <person name="Muehling M."/>
            <person name="Daniel R."/>
        </authorList>
    </citation>
    <scope>NUCLEOTIDE SEQUENCE [LARGE SCALE GENOMIC DNA]</scope>
    <source>
        <strain evidence="8 9">Z-31</strain>
    </source>
</reference>
<dbReference type="PATRIC" id="fig|1789004.3.peg.409"/>
<name>A0A149W0S1_9PROT</name>
<organism evidence="8 9">
    <name type="scientific">Ferrovum myxofaciens</name>
    <dbReference type="NCBI Taxonomy" id="416213"/>
    <lineage>
        <taxon>Bacteria</taxon>
        <taxon>Pseudomonadati</taxon>
        <taxon>Pseudomonadota</taxon>
        <taxon>Betaproteobacteria</taxon>
        <taxon>Ferrovales</taxon>
        <taxon>Ferrovaceae</taxon>
        <taxon>Ferrovum</taxon>
    </lineage>
</organism>
<dbReference type="GO" id="GO:0030288">
    <property type="term" value="C:outer membrane-bounded periplasmic space"/>
    <property type="evidence" value="ECO:0007669"/>
    <property type="project" value="TreeGrafter"/>
</dbReference>
<dbReference type="NCBIfam" id="TIGR00225">
    <property type="entry name" value="prc"/>
    <property type="match status" value="1"/>
</dbReference>
<dbReference type="PANTHER" id="PTHR32060">
    <property type="entry name" value="TAIL-SPECIFIC PROTEASE"/>
    <property type="match status" value="1"/>
</dbReference>
<dbReference type="FunFam" id="2.30.42.10:FF:000063">
    <property type="entry name" value="Peptidase, S41 family"/>
    <property type="match status" value="1"/>
</dbReference>
<keyword evidence="2 5" id="KW-0645">Protease</keyword>
<keyword evidence="4 5" id="KW-0720">Serine protease</keyword>
<dbReference type="AlphaFoldDB" id="A0A149W0S1"/>
<dbReference type="GO" id="GO:0004175">
    <property type="term" value="F:endopeptidase activity"/>
    <property type="evidence" value="ECO:0007669"/>
    <property type="project" value="TreeGrafter"/>
</dbReference>
<dbReference type="FunFam" id="3.30.750.44:FF:000001">
    <property type="entry name" value="S41 family peptidase"/>
    <property type="match status" value="1"/>
</dbReference>
<dbReference type="InterPro" id="IPR001478">
    <property type="entry name" value="PDZ"/>
</dbReference>
<dbReference type="SUPFAM" id="SSF50156">
    <property type="entry name" value="PDZ domain-like"/>
    <property type="match status" value="1"/>
</dbReference>
<dbReference type="Pfam" id="PF03572">
    <property type="entry name" value="Peptidase_S41"/>
    <property type="match status" value="1"/>
</dbReference>
<dbReference type="InterPro" id="IPR055210">
    <property type="entry name" value="CtpA/B_N"/>
</dbReference>
<dbReference type="CDD" id="cd06782">
    <property type="entry name" value="cpPDZ_CPP-like"/>
    <property type="match status" value="1"/>
</dbReference>
<dbReference type="InterPro" id="IPR036034">
    <property type="entry name" value="PDZ_sf"/>
</dbReference>
<accession>A0A149W0S1</accession>
<keyword evidence="3 5" id="KW-0378">Hydrolase</keyword>
<dbReference type="InterPro" id="IPR029045">
    <property type="entry name" value="ClpP/crotonase-like_dom_sf"/>
</dbReference>
<dbReference type="EMBL" id="LRRD01000006">
    <property type="protein sequence ID" value="KXW59048.1"/>
    <property type="molecule type" value="Genomic_DNA"/>
</dbReference>
<dbReference type="Gene3D" id="3.90.226.10">
    <property type="entry name" value="2-enoyl-CoA Hydratase, Chain A, domain 1"/>
    <property type="match status" value="1"/>
</dbReference>
<dbReference type="InterPro" id="IPR004447">
    <property type="entry name" value="Peptidase_S41A"/>
</dbReference>
<comment type="caution">
    <text evidence="8">The sequence shown here is derived from an EMBL/GenBank/DDBJ whole genome shotgun (WGS) entry which is preliminary data.</text>
</comment>
<evidence type="ECO:0000256" key="3">
    <source>
        <dbReference type="ARBA" id="ARBA00022801"/>
    </source>
</evidence>
<feature type="compositionally biased region" description="Low complexity" evidence="6">
    <location>
        <begin position="428"/>
        <end position="441"/>
    </location>
</feature>
<dbReference type="InterPro" id="IPR005151">
    <property type="entry name" value="Tail-specific_protease"/>
</dbReference>
<dbReference type="PROSITE" id="PS50106">
    <property type="entry name" value="PDZ"/>
    <property type="match status" value="1"/>
</dbReference>
<evidence type="ECO:0000256" key="4">
    <source>
        <dbReference type="ARBA" id="ARBA00022825"/>
    </source>
</evidence>
<feature type="region of interest" description="Disordered" evidence="6">
    <location>
        <begin position="400"/>
        <end position="475"/>
    </location>
</feature>
<protein>
    <submittedName>
        <fullName evidence="8">Putative CtpA-like serine protease</fullName>
        <ecNumber evidence="8">3.4.21.-</ecNumber>
    </submittedName>
</protein>
<evidence type="ECO:0000256" key="1">
    <source>
        <dbReference type="ARBA" id="ARBA00009179"/>
    </source>
</evidence>
<dbReference type="Gene3D" id="3.30.750.44">
    <property type="match status" value="1"/>
</dbReference>
<dbReference type="SMART" id="SM00245">
    <property type="entry name" value="TSPc"/>
    <property type="match status" value="1"/>
</dbReference>
<evidence type="ECO:0000313" key="9">
    <source>
        <dbReference type="Proteomes" id="UP000075653"/>
    </source>
</evidence>
<dbReference type="Proteomes" id="UP000075653">
    <property type="component" value="Unassembled WGS sequence"/>
</dbReference>
<dbReference type="SUPFAM" id="SSF52096">
    <property type="entry name" value="ClpP/crotonase"/>
    <property type="match status" value="1"/>
</dbReference>
<dbReference type="EC" id="3.4.21.-" evidence="8"/>
<dbReference type="GO" id="GO:0007165">
    <property type="term" value="P:signal transduction"/>
    <property type="evidence" value="ECO:0007669"/>
    <property type="project" value="TreeGrafter"/>
</dbReference>
<comment type="similarity">
    <text evidence="1 5">Belongs to the peptidase S41A family.</text>
</comment>
<dbReference type="SMART" id="SM00228">
    <property type="entry name" value="PDZ"/>
    <property type="match status" value="1"/>
</dbReference>
<evidence type="ECO:0000259" key="7">
    <source>
        <dbReference type="PROSITE" id="PS50106"/>
    </source>
</evidence>
<evidence type="ECO:0000256" key="5">
    <source>
        <dbReference type="RuleBase" id="RU004404"/>
    </source>
</evidence>
<evidence type="ECO:0000256" key="2">
    <source>
        <dbReference type="ARBA" id="ARBA00022670"/>
    </source>
</evidence>
<dbReference type="STRING" id="1789004.FEMY_04100"/>
<gene>
    <name evidence="8" type="ORF">FEMY_04100</name>
</gene>
<sequence length="489" mass="51940">MVGPLKKLGLILLGALLGFALTLNFSAVADKAATPAGSPLPIEDLRVFSEIFGRIKSDYVEPVDDHKLIKEAITGMVAGLDPHSAYLDQEAYKELQDGTQGEFGGLGIEVTMEDGLVKVVTPIDDTPASKAGIKSGDYIIKLDDAAIKGMTLNDAVKRMRGKPDTPITLTILRKNEPKPLVITLKRAIIKMKSVKLKELEPGYGEIRISQFQEHTGEDLANAVEQFYKDNKDQPKGLILDLRNNPGGLLNSAVGVAGVFLPPESLVVYTEGRVADAKMHLTVTPENYLRDASEKDYLLDLPKGIKKLPLVVLVNGGSASASEIVAGALQDHHRALILGTRTFGKGSVQTILPLSGNTALKLTTARYFTPNGRSIQAKGIEPDKVMADDADAVEATLGIHESDLTGHLSNPTDGTKPGDAAVKPVESGAPTALPETPAATPAVDQKPVATPASDKAGKPVHKPGAKGDELPDPQLDAARAYLKQEVAKPH</sequence>
<dbReference type="RefSeq" id="WP_062187439.1">
    <property type="nucleotide sequence ID" value="NZ_LRRD01000006.1"/>
</dbReference>